<dbReference type="Proteomes" id="UP000291116">
    <property type="component" value="Unassembled WGS sequence"/>
</dbReference>
<accession>A0A448ZDL5</accession>
<evidence type="ECO:0000259" key="6">
    <source>
        <dbReference type="PROSITE" id="PS50222"/>
    </source>
</evidence>
<keyword evidence="8" id="KW-1185">Reference proteome</keyword>
<protein>
    <recommendedName>
        <fullName evidence="6">EF-hand domain-containing protein</fullName>
    </recommendedName>
</protein>
<proteinExistence type="predicted"/>
<dbReference type="GO" id="GO:0005509">
    <property type="term" value="F:calcium ion binding"/>
    <property type="evidence" value="ECO:0007669"/>
    <property type="project" value="InterPro"/>
</dbReference>
<name>A0A448ZDL5_9STRA</name>
<sequence>MTASATQNMPTTRKSVVLFGIKKNRNKEEDEYTYDIYGKVKKPKKRRRPMRRVKKVFKSIKKRTLDRLFREIDTNGDGVLSKQEISEYTYQHGTFLSKEDAQELLYLLRQVKDYNGDGVISPDEFDRSLSRFVLQNQKEREELHQLEQEYPYQPQTYRPKPNLYQTPPVHRPLGSFDESSINPNHNLNNNDGAIDPNHNNHINGTMDQNRNHNNNGVIDPNDVNGVEVGSQTHQITSKPMDVDSESSVERVMLASNRTKFDLFDADGDGTISEDEFDRAAALSALGEKDDSSDKVARYLGELEPLERQEMRLDGFDPYILVSVLTAESSFDVINDYQSEWNEILSKTSLASLTPEDWIVSLLLLTAGTSTFIGIYAAVIFSLTVLYGRTALGMSRDDEYFVFLDNTGLQRFRGFQAFSLSLALFCVLVVLELFEKSPTFLWPPIALASAFFLYVGKSEYTFITEAAAPMFAPRTDNDDYDNDEDEDEGDDAGQDDDNEGKDQDGRR</sequence>
<organism evidence="7 8">
    <name type="scientific">Pseudo-nitzschia multistriata</name>
    <dbReference type="NCBI Taxonomy" id="183589"/>
    <lineage>
        <taxon>Eukaryota</taxon>
        <taxon>Sar</taxon>
        <taxon>Stramenopiles</taxon>
        <taxon>Ochrophyta</taxon>
        <taxon>Bacillariophyta</taxon>
        <taxon>Bacillariophyceae</taxon>
        <taxon>Bacillariophycidae</taxon>
        <taxon>Bacillariales</taxon>
        <taxon>Bacillariaceae</taxon>
        <taxon>Pseudo-nitzschia</taxon>
    </lineage>
</organism>
<dbReference type="EMBL" id="CAACVS010000258">
    <property type="protein sequence ID" value="VEU40129.1"/>
    <property type="molecule type" value="Genomic_DNA"/>
</dbReference>
<dbReference type="AlphaFoldDB" id="A0A448ZDL5"/>
<feature type="domain" description="EF-hand" evidence="6">
    <location>
        <begin position="260"/>
        <end position="286"/>
    </location>
</feature>
<dbReference type="PANTHER" id="PTHR10891">
    <property type="entry name" value="EF-HAND CALCIUM-BINDING DOMAIN CONTAINING PROTEIN"/>
    <property type="match status" value="1"/>
</dbReference>
<keyword evidence="5" id="KW-1133">Transmembrane helix</keyword>
<evidence type="ECO:0000256" key="1">
    <source>
        <dbReference type="ARBA" id="ARBA00022723"/>
    </source>
</evidence>
<keyword evidence="5" id="KW-0812">Transmembrane</keyword>
<dbReference type="Pfam" id="PF13499">
    <property type="entry name" value="EF-hand_7"/>
    <property type="match status" value="1"/>
</dbReference>
<dbReference type="CDD" id="cd00051">
    <property type="entry name" value="EFh"/>
    <property type="match status" value="1"/>
</dbReference>
<feature type="transmembrane region" description="Helical" evidence="5">
    <location>
        <begin position="439"/>
        <end position="455"/>
    </location>
</feature>
<evidence type="ECO:0000313" key="8">
    <source>
        <dbReference type="Proteomes" id="UP000291116"/>
    </source>
</evidence>
<evidence type="ECO:0000256" key="5">
    <source>
        <dbReference type="SAM" id="Phobius"/>
    </source>
</evidence>
<evidence type="ECO:0000256" key="3">
    <source>
        <dbReference type="ARBA" id="ARBA00022837"/>
    </source>
</evidence>
<dbReference type="Gene3D" id="1.10.238.10">
    <property type="entry name" value="EF-hand"/>
    <property type="match status" value="2"/>
</dbReference>
<keyword evidence="2" id="KW-0677">Repeat</keyword>
<evidence type="ECO:0000256" key="2">
    <source>
        <dbReference type="ARBA" id="ARBA00022737"/>
    </source>
</evidence>
<dbReference type="InterPro" id="IPR002048">
    <property type="entry name" value="EF_hand_dom"/>
</dbReference>
<gene>
    <name evidence="7" type="ORF">PSNMU_V1.4_AUG-EV-PASAV3_0070070</name>
</gene>
<keyword evidence="5" id="KW-0472">Membrane</keyword>
<feature type="region of interest" description="Disordered" evidence="4">
    <location>
        <begin position="471"/>
        <end position="506"/>
    </location>
</feature>
<evidence type="ECO:0000256" key="4">
    <source>
        <dbReference type="SAM" id="MobiDB-lite"/>
    </source>
</evidence>
<dbReference type="InterPro" id="IPR039647">
    <property type="entry name" value="EF_hand_pair_protein_CML-like"/>
</dbReference>
<keyword evidence="1" id="KW-0479">Metal-binding</keyword>
<feature type="compositionally biased region" description="Acidic residues" evidence="4">
    <location>
        <begin position="477"/>
        <end position="498"/>
    </location>
</feature>
<feature type="transmembrane region" description="Helical" evidence="5">
    <location>
        <begin position="357"/>
        <end position="386"/>
    </location>
</feature>
<evidence type="ECO:0000313" key="7">
    <source>
        <dbReference type="EMBL" id="VEU40129.1"/>
    </source>
</evidence>
<dbReference type="PROSITE" id="PS00018">
    <property type="entry name" value="EF_HAND_1"/>
    <property type="match status" value="3"/>
</dbReference>
<feature type="domain" description="EF-hand" evidence="6">
    <location>
        <begin position="60"/>
        <end position="95"/>
    </location>
</feature>
<dbReference type="SMART" id="SM00054">
    <property type="entry name" value="EFh"/>
    <property type="match status" value="3"/>
</dbReference>
<keyword evidence="3" id="KW-0106">Calcium</keyword>
<dbReference type="SUPFAM" id="SSF47473">
    <property type="entry name" value="EF-hand"/>
    <property type="match status" value="1"/>
</dbReference>
<dbReference type="Pfam" id="PF13202">
    <property type="entry name" value="EF-hand_5"/>
    <property type="match status" value="1"/>
</dbReference>
<dbReference type="PROSITE" id="PS50222">
    <property type="entry name" value="EF_HAND_2"/>
    <property type="match status" value="2"/>
</dbReference>
<reference evidence="7 8" key="1">
    <citation type="submission" date="2019-01" db="EMBL/GenBank/DDBJ databases">
        <authorList>
            <person name="Ferrante I. M."/>
        </authorList>
    </citation>
    <scope>NUCLEOTIDE SEQUENCE [LARGE SCALE GENOMIC DNA]</scope>
    <source>
        <strain evidence="7 8">B856</strain>
    </source>
</reference>
<feature type="transmembrane region" description="Helical" evidence="5">
    <location>
        <begin position="414"/>
        <end position="433"/>
    </location>
</feature>
<dbReference type="InterPro" id="IPR011992">
    <property type="entry name" value="EF-hand-dom_pair"/>
</dbReference>
<dbReference type="InterPro" id="IPR018247">
    <property type="entry name" value="EF_Hand_1_Ca_BS"/>
</dbReference>
<dbReference type="OrthoDB" id="43775at2759"/>